<protein>
    <submittedName>
        <fullName evidence="3">Uncharacterized protein</fullName>
    </submittedName>
</protein>
<proteinExistence type="predicted"/>
<sequence>MYTPPFLVVVALLLLEVTPVVPAKRLRPSEWVDELSEVKNTPASAKVSCPWACKIECPEKWTFVCPCTCLPPDDVNANPPPTPEERRRLDDAGKKLPGEA</sequence>
<evidence type="ECO:0000256" key="2">
    <source>
        <dbReference type="SAM" id="SignalP"/>
    </source>
</evidence>
<dbReference type="AlphaFoldDB" id="A0A8H5BRB6"/>
<feature type="chain" id="PRO_5034966344" evidence="2">
    <location>
        <begin position="24"/>
        <end position="100"/>
    </location>
</feature>
<dbReference type="Proteomes" id="UP000541558">
    <property type="component" value="Unassembled WGS sequence"/>
</dbReference>
<evidence type="ECO:0000313" key="4">
    <source>
        <dbReference type="Proteomes" id="UP000541558"/>
    </source>
</evidence>
<keyword evidence="4" id="KW-1185">Reference proteome</keyword>
<gene>
    <name evidence="3" type="ORF">D9611_014934</name>
</gene>
<dbReference type="EMBL" id="JAACJK010000141">
    <property type="protein sequence ID" value="KAF5328129.1"/>
    <property type="molecule type" value="Genomic_DNA"/>
</dbReference>
<feature type="signal peptide" evidence="2">
    <location>
        <begin position="1"/>
        <end position="23"/>
    </location>
</feature>
<dbReference type="OrthoDB" id="10291436at2759"/>
<keyword evidence="2" id="KW-0732">Signal</keyword>
<organism evidence="3 4">
    <name type="scientific">Ephemerocybe angulata</name>
    <dbReference type="NCBI Taxonomy" id="980116"/>
    <lineage>
        <taxon>Eukaryota</taxon>
        <taxon>Fungi</taxon>
        <taxon>Dikarya</taxon>
        <taxon>Basidiomycota</taxon>
        <taxon>Agaricomycotina</taxon>
        <taxon>Agaricomycetes</taxon>
        <taxon>Agaricomycetidae</taxon>
        <taxon>Agaricales</taxon>
        <taxon>Agaricineae</taxon>
        <taxon>Psathyrellaceae</taxon>
        <taxon>Ephemerocybe</taxon>
    </lineage>
</organism>
<accession>A0A8H5BRB6</accession>
<comment type="caution">
    <text evidence="3">The sequence shown here is derived from an EMBL/GenBank/DDBJ whole genome shotgun (WGS) entry which is preliminary data.</text>
</comment>
<name>A0A8H5BRB6_9AGAR</name>
<feature type="region of interest" description="Disordered" evidence="1">
    <location>
        <begin position="76"/>
        <end position="100"/>
    </location>
</feature>
<feature type="compositionally biased region" description="Basic and acidic residues" evidence="1">
    <location>
        <begin position="83"/>
        <end position="100"/>
    </location>
</feature>
<reference evidence="3 4" key="1">
    <citation type="journal article" date="2020" name="ISME J.">
        <title>Uncovering the hidden diversity of litter-decomposition mechanisms in mushroom-forming fungi.</title>
        <authorList>
            <person name="Floudas D."/>
            <person name="Bentzer J."/>
            <person name="Ahren D."/>
            <person name="Johansson T."/>
            <person name="Persson P."/>
            <person name="Tunlid A."/>
        </authorList>
    </citation>
    <scope>NUCLEOTIDE SEQUENCE [LARGE SCALE GENOMIC DNA]</scope>
    <source>
        <strain evidence="3 4">CBS 175.51</strain>
    </source>
</reference>
<evidence type="ECO:0000313" key="3">
    <source>
        <dbReference type="EMBL" id="KAF5328129.1"/>
    </source>
</evidence>
<evidence type="ECO:0000256" key="1">
    <source>
        <dbReference type="SAM" id="MobiDB-lite"/>
    </source>
</evidence>